<feature type="transmembrane region" description="Helical" evidence="6">
    <location>
        <begin position="251"/>
        <end position="268"/>
    </location>
</feature>
<keyword evidence="2" id="KW-1003">Cell membrane</keyword>
<dbReference type="Pfam" id="PF13440">
    <property type="entry name" value="Polysacc_synt_3"/>
    <property type="match status" value="1"/>
</dbReference>
<name>A0A5D4T4M3_9BACI</name>
<evidence type="ECO:0000256" key="6">
    <source>
        <dbReference type="SAM" id="Phobius"/>
    </source>
</evidence>
<dbReference type="PANTHER" id="PTHR30250:SF11">
    <property type="entry name" value="O-ANTIGEN TRANSPORTER-RELATED"/>
    <property type="match status" value="1"/>
</dbReference>
<comment type="caution">
    <text evidence="7">The sequence shown here is derived from an EMBL/GenBank/DDBJ whole genome shotgun (WGS) entry which is preliminary data.</text>
</comment>
<feature type="transmembrane region" description="Helical" evidence="6">
    <location>
        <begin position="139"/>
        <end position="159"/>
    </location>
</feature>
<evidence type="ECO:0000256" key="1">
    <source>
        <dbReference type="ARBA" id="ARBA00004651"/>
    </source>
</evidence>
<proteinExistence type="predicted"/>
<keyword evidence="5 6" id="KW-0472">Membrane</keyword>
<dbReference type="OrthoDB" id="5906224at2"/>
<dbReference type="InterPro" id="IPR050833">
    <property type="entry name" value="Poly_Biosynth_Transport"/>
</dbReference>
<dbReference type="GO" id="GO:0005886">
    <property type="term" value="C:plasma membrane"/>
    <property type="evidence" value="ECO:0007669"/>
    <property type="project" value="UniProtKB-SubCell"/>
</dbReference>
<keyword evidence="3 6" id="KW-0812">Transmembrane</keyword>
<dbReference type="PANTHER" id="PTHR30250">
    <property type="entry name" value="PST FAMILY PREDICTED COLANIC ACID TRANSPORTER"/>
    <property type="match status" value="1"/>
</dbReference>
<reference evidence="7 8" key="1">
    <citation type="submission" date="2019-08" db="EMBL/GenBank/DDBJ databases">
        <title>Bacillus genomes from the desert of Cuatro Cienegas, Coahuila.</title>
        <authorList>
            <person name="Olmedo-Alvarez G."/>
        </authorList>
    </citation>
    <scope>NUCLEOTIDE SEQUENCE [LARGE SCALE GENOMIC DNA]</scope>
    <source>
        <strain evidence="7 8">CH28_1T</strain>
    </source>
</reference>
<protein>
    <submittedName>
        <fullName evidence="7">Polysaccharide biosynthesis protein</fullName>
    </submittedName>
</protein>
<feature type="transmembrane region" description="Helical" evidence="6">
    <location>
        <begin position="381"/>
        <end position="403"/>
    </location>
</feature>
<dbReference type="Proteomes" id="UP000322524">
    <property type="component" value="Unassembled WGS sequence"/>
</dbReference>
<feature type="transmembrane region" description="Helical" evidence="6">
    <location>
        <begin position="354"/>
        <end position="375"/>
    </location>
</feature>
<feature type="transmembrane region" description="Helical" evidence="6">
    <location>
        <begin position="36"/>
        <end position="57"/>
    </location>
</feature>
<evidence type="ECO:0000256" key="4">
    <source>
        <dbReference type="ARBA" id="ARBA00022989"/>
    </source>
</evidence>
<feature type="transmembrane region" description="Helical" evidence="6">
    <location>
        <begin position="438"/>
        <end position="461"/>
    </location>
</feature>
<feature type="transmembrane region" description="Helical" evidence="6">
    <location>
        <begin position="415"/>
        <end position="432"/>
    </location>
</feature>
<feature type="transmembrane region" description="Helical" evidence="6">
    <location>
        <begin position="204"/>
        <end position="222"/>
    </location>
</feature>
<evidence type="ECO:0000256" key="2">
    <source>
        <dbReference type="ARBA" id="ARBA00022475"/>
    </source>
</evidence>
<feature type="transmembrane region" description="Helical" evidence="6">
    <location>
        <begin position="106"/>
        <end position="127"/>
    </location>
</feature>
<organism evidence="7 8">
    <name type="scientific">Sutcliffiella horikoshii</name>
    <dbReference type="NCBI Taxonomy" id="79883"/>
    <lineage>
        <taxon>Bacteria</taxon>
        <taxon>Bacillati</taxon>
        <taxon>Bacillota</taxon>
        <taxon>Bacilli</taxon>
        <taxon>Bacillales</taxon>
        <taxon>Bacillaceae</taxon>
        <taxon>Sutcliffiella</taxon>
    </lineage>
</organism>
<evidence type="ECO:0000256" key="3">
    <source>
        <dbReference type="ARBA" id="ARBA00022692"/>
    </source>
</evidence>
<sequence>MLSKHAFAYFLSHGVPALVSFASIAIFTRLLSPEEYGMYALVFAIAGMLNAVLFEWLKLSLLRYYPKYKEDSRFFETIKLAFLALIVASLVVGIITMFFFQGKEFSPIFIFLTLIFSWTQSWNGINLTLMRAKLSPKSYGMLAFSRTTLGLVLGTALIYAGFAEIGLLTGLILAFWITLLMPTLKFWKLGVNFKAFQSDYFKQFLKYGMPLTITLLMGVIIHNSDRLIINYLLDTSATGIYAVTYDLSEQTIFTLMMIINLAAFPIAVKAMEEEGELAAYEKVRKNTSLIFLIAIPAVVGFVLISTNIAHLFLGESFREDALVLIPYIAIGALLKGFKLYSVDIMFHLKQKTALQIYPVIVAGVLNVALNFLLIPKYGIEGAAMATVVAYAIAVVMSWIIVHVQIHPLPFPAKDFINVVTASIAMGLALLPLQDKTGVLFLIAQLAVGGITFLLVAILLNIMNARNILMKRLKKTF</sequence>
<evidence type="ECO:0000313" key="8">
    <source>
        <dbReference type="Proteomes" id="UP000322524"/>
    </source>
</evidence>
<evidence type="ECO:0000256" key="5">
    <source>
        <dbReference type="ARBA" id="ARBA00023136"/>
    </source>
</evidence>
<dbReference type="EMBL" id="VTEV01000002">
    <property type="protein sequence ID" value="TYS69861.1"/>
    <property type="molecule type" value="Genomic_DNA"/>
</dbReference>
<dbReference type="RefSeq" id="WP_148987422.1">
    <property type="nucleotide sequence ID" value="NZ_VTEV01000002.1"/>
</dbReference>
<feature type="transmembrane region" description="Helical" evidence="6">
    <location>
        <begin position="78"/>
        <end position="100"/>
    </location>
</feature>
<feature type="transmembrane region" description="Helical" evidence="6">
    <location>
        <begin position="7"/>
        <end position="30"/>
    </location>
</feature>
<keyword evidence="4 6" id="KW-1133">Transmembrane helix</keyword>
<accession>A0A5D4T4M3</accession>
<comment type="subcellular location">
    <subcellularLocation>
        <location evidence="1">Cell membrane</location>
        <topology evidence="1">Multi-pass membrane protein</topology>
    </subcellularLocation>
</comment>
<dbReference type="STRING" id="79883.GCA_001636495_01066"/>
<dbReference type="AlphaFoldDB" id="A0A5D4T4M3"/>
<feature type="transmembrane region" description="Helical" evidence="6">
    <location>
        <begin position="289"/>
        <end position="312"/>
    </location>
</feature>
<feature type="transmembrane region" description="Helical" evidence="6">
    <location>
        <begin position="324"/>
        <end position="342"/>
    </location>
</feature>
<gene>
    <name evidence="7" type="ORF">FZC76_06435</name>
</gene>
<feature type="transmembrane region" description="Helical" evidence="6">
    <location>
        <begin position="165"/>
        <end position="184"/>
    </location>
</feature>
<evidence type="ECO:0000313" key="7">
    <source>
        <dbReference type="EMBL" id="TYS69861.1"/>
    </source>
</evidence>